<dbReference type="EMBL" id="SDHX01000002">
    <property type="protein sequence ID" value="RXK53703.1"/>
    <property type="molecule type" value="Genomic_DNA"/>
</dbReference>
<dbReference type="RefSeq" id="WP_129049652.1">
    <property type="nucleotide sequence ID" value="NZ_SDHX01000002.1"/>
</dbReference>
<evidence type="ECO:0008006" key="3">
    <source>
        <dbReference type="Google" id="ProtNLM"/>
    </source>
</evidence>
<keyword evidence="2" id="KW-1185">Reference proteome</keyword>
<dbReference type="PROSITE" id="PS51257">
    <property type="entry name" value="PROKAR_LIPOPROTEIN"/>
    <property type="match status" value="1"/>
</dbReference>
<sequence length="309" mass="33456">MKARSLRLPAGAVALLLGAGCATREVMPVRVEVYGALDLPRDCSVVGISAAGVTPEFYLNEPTTKESAAREISEDMRASPIDAETAILLPAVPLISAILGGTFGGAMGVRAAEVQEGTRTIQATLHDYAIDRRLEHTLVQHVEHLRPGAIQLLPPSVTPPNPGRRRLLLYDYEHRRSTPRPEPPALAPAGPRVDAVLTWRISSFGFSAPQPHPRPGTFAGNEFNPPLRLTVAVDLQAVRTADRSELGGVSLIYQSQPHKFTQWAENDARLLRTELDAALACFQRAINDRLAVASLYAAETPADGRRPLH</sequence>
<name>A0A4Q1C5T2_9BACT</name>
<evidence type="ECO:0000313" key="2">
    <source>
        <dbReference type="Proteomes" id="UP000290218"/>
    </source>
</evidence>
<proteinExistence type="predicted"/>
<accession>A0A4Q1C5T2</accession>
<reference evidence="1 2" key="1">
    <citation type="submission" date="2019-01" db="EMBL/GenBank/DDBJ databases">
        <title>Lacunisphaera sp. strain TWA-58.</title>
        <authorList>
            <person name="Chen W.-M."/>
        </authorList>
    </citation>
    <scope>NUCLEOTIDE SEQUENCE [LARGE SCALE GENOMIC DNA]</scope>
    <source>
        <strain evidence="1 2">TWA-58</strain>
    </source>
</reference>
<protein>
    <recommendedName>
        <fullName evidence="3">Lipoprotein</fullName>
    </recommendedName>
</protein>
<comment type="caution">
    <text evidence="1">The sequence shown here is derived from an EMBL/GenBank/DDBJ whole genome shotgun (WGS) entry which is preliminary data.</text>
</comment>
<dbReference type="Proteomes" id="UP000290218">
    <property type="component" value="Unassembled WGS sequence"/>
</dbReference>
<dbReference type="AlphaFoldDB" id="A0A4Q1C5T2"/>
<evidence type="ECO:0000313" key="1">
    <source>
        <dbReference type="EMBL" id="RXK53703.1"/>
    </source>
</evidence>
<gene>
    <name evidence="1" type="ORF">ESB00_18630</name>
</gene>
<organism evidence="1 2">
    <name type="scientific">Oleiharenicola lentus</name>
    <dbReference type="NCBI Taxonomy" id="2508720"/>
    <lineage>
        <taxon>Bacteria</taxon>
        <taxon>Pseudomonadati</taxon>
        <taxon>Verrucomicrobiota</taxon>
        <taxon>Opitutia</taxon>
        <taxon>Opitutales</taxon>
        <taxon>Opitutaceae</taxon>
        <taxon>Oleiharenicola</taxon>
    </lineage>
</organism>